<dbReference type="Gene3D" id="3.40.50.150">
    <property type="entry name" value="Vaccinia Virus protein VP39"/>
    <property type="match status" value="1"/>
</dbReference>
<dbReference type="GO" id="GO:0008168">
    <property type="term" value="F:methyltransferase activity"/>
    <property type="evidence" value="ECO:0007669"/>
    <property type="project" value="UniProtKB-KW"/>
</dbReference>
<sequence length="434" mass="47666">MPGVEGIVDRWNAAYFDRRLSRAVVAELRGLAEASADAQALADRAFRLMRVARQDPADLSLLTAWMIGFSVPRTVPSAWSGLVPPVTMAGRHRKLDEYVAGNPWHRPTGTGVFVDLGCGFPPFTTMDTARRLGDWRVVGVDPAFGRYLVLDADGAYACFDDDHRLRYYQSGNFDPDPAGTRARFRGLLDRLLPRLSTANEVGDEHGTLVRDPMRRYETGNLELVPGGIGEFELPGGADVVRCMNVFMYFDHPFRRRALDWVTGLLRPGGLFVCGSNWTDSAASRYTVYRKEADQLVAREFAVSVENARPIELAPWYALHDDNLENLANAHTVGTLRADADFRRRFDERLDAMLTGLGVCVRGADGYLGGAPVDMPADDLARCSAVLAGRLDGEGFVDHAVEVLRGAGRDAWRNHVGHVAMSPVTPPPLAPSAVL</sequence>
<organism evidence="1 2">
    <name type="scientific">Actinocrispum wychmicini</name>
    <dbReference type="NCBI Taxonomy" id="1213861"/>
    <lineage>
        <taxon>Bacteria</taxon>
        <taxon>Bacillati</taxon>
        <taxon>Actinomycetota</taxon>
        <taxon>Actinomycetes</taxon>
        <taxon>Pseudonocardiales</taxon>
        <taxon>Pseudonocardiaceae</taxon>
        <taxon>Actinocrispum</taxon>
    </lineage>
</organism>
<proteinExistence type="predicted"/>
<dbReference type="OrthoDB" id="1401857at2"/>
<evidence type="ECO:0000313" key="2">
    <source>
        <dbReference type="Proteomes" id="UP000295680"/>
    </source>
</evidence>
<protein>
    <submittedName>
        <fullName evidence="1">CheR methyltransferase-like protein</fullName>
    </submittedName>
</protein>
<keyword evidence="1" id="KW-0808">Transferase</keyword>
<dbReference type="SUPFAM" id="SSF53335">
    <property type="entry name" value="S-adenosyl-L-methionine-dependent methyltransferases"/>
    <property type="match status" value="1"/>
</dbReference>
<gene>
    <name evidence="1" type="ORF">EV192_12535</name>
</gene>
<dbReference type="RefSeq" id="WP_132126460.1">
    <property type="nucleotide sequence ID" value="NZ_SLWS01000025.1"/>
</dbReference>
<dbReference type="InterPro" id="IPR029063">
    <property type="entry name" value="SAM-dependent_MTases_sf"/>
</dbReference>
<dbReference type="AlphaFoldDB" id="A0A4R2IIT3"/>
<dbReference type="GO" id="GO:0032259">
    <property type="term" value="P:methylation"/>
    <property type="evidence" value="ECO:0007669"/>
    <property type="project" value="UniProtKB-KW"/>
</dbReference>
<name>A0A4R2IIT3_9PSEU</name>
<dbReference type="EMBL" id="SLWS01000025">
    <property type="protein sequence ID" value="TCO44212.1"/>
    <property type="molecule type" value="Genomic_DNA"/>
</dbReference>
<reference evidence="1 2" key="1">
    <citation type="submission" date="2019-03" db="EMBL/GenBank/DDBJ databases">
        <title>Genomic Encyclopedia of Type Strains, Phase IV (KMG-IV): sequencing the most valuable type-strain genomes for metagenomic binning, comparative biology and taxonomic classification.</title>
        <authorList>
            <person name="Goeker M."/>
        </authorList>
    </citation>
    <scope>NUCLEOTIDE SEQUENCE [LARGE SCALE GENOMIC DNA]</scope>
    <source>
        <strain evidence="1 2">DSM 45934</strain>
    </source>
</reference>
<accession>A0A4R2IIT3</accession>
<dbReference type="Proteomes" id="UP000295680">
    <property type="component" value="Unassembled WGS sequence"/>
</dbReference>
<keyword evidence="1" id="KW-0489">Methyltransferase</keyword>
<evidence type="ECO:0000313" key="1">
    <source>
        <dbReference type="EMBL" id="TCO44212.1"/>
    </source>
</evidence>
<keyword evidence="2" id="KW-1185">Reference proteome</keyword>
<comment type="caution">
    <text evidence="1">The sequence shown here is derived from an EMBL/GenBank/DDBJ whole genome shotgun (WGS) entry which is preliminary data.</text>
</comment>